<dbReference type="PANTHER" id="PTHR43744:SF12">
    <property type="entry name" value="ABC TRANSPORTER PERMEASE PROTEIN MG189-RELATED"/>
    <property type="match status" value="1"/>
</dbReference>
<evidence type="ECO:0000259" key="9">
    <source>
        <dbReference type="PROSITE" id="PS50928"/>
    </source>
</evidence>
<dbReference type="AlphaFoldDB" id="A0AAW3T388"/>
<keyword evidence="5 7" id="KW-1133">Transmembrane helix</keyword>
<evidence type="ECO:0000256" key="6">
    <source>
        <dbReference type="ARBA" id="ARBA00023136"/>
    </source>
</evidence>
<keyword evidence="6 7" id="KW-0472">Membrane</keyword>
<evidence type="ECO:0000256" key="1">
    <source>
        <dbReference type="ARBA" id="ARBA00004651"/>
    </source>
</evidence>
<dbReference type="SUPFAM" id="SSF161098">
    <property type="entry name" value="MetI-like"/>
    <property type="match status" value="1"/>
</dbReference>
<feature type="transmembrane region" description="Helical" evidence="7">
    <location>
        <begin position="252"/>
        <end position="277"/>
    </location>
</feature>
<dbReference type="EMBL" id="JACGXP010000001">
    <property type="protein sequence ID" value="MBA8989473.1"/>
    <property type="molecule type" value="Genomic_DNA"/>
</dbReference>
<evidence type="ECO:0000256" key="4">
    <source>
        <dbReference type="ARBA" id="ARBA00022692"/>
    </source>
</evidence>
<evidence type="ECO:0000313" key="11">
    <source>
        <dbReference type="Proteomes" id="UP000590225"/>
    </source>
</evidence>
<dbReference type="Gene3D" id="1.10.3720.10">
    <property type="entry name" value="MetI-like"/>
    <property type="match status" value="1"/>
</dbReference>
<gene>
    <name evidence="10" type="ORF">FHW23_000705</name>
</gene>
<keyword evidence="3" id="KW-1003">Cell membrane</keyword>
<comment type="caution">
    <text evidence="10">The sequence shown here is derived from an EMBL/GenBank/DDBJ whole genome shotgun (WGS) entry which is preliminary data.</text>
</comment>
<evidence type="ECO:0000256" key="8">
    <source>
        <dbReference type="SAM" id="MobiDB-lite"/>
    </source>
</evidence>
<dbReference type="RefSeq" id="WP_182515171.1">
    <property type="nucleotide sequence ID" value="NZ_JACGXP010000001.1"/>
</dbReference>
<dbReference type="InterPro" id="IPR000515">
    <property type="entry name" value="MetI-like"/>
</dbReference>
<feature type="transmembrane region" description="Helical" evidence="7">
    <location>
        <begin position="308"/>
        <end position="329"/>
    </location>
</feature>
<organism evidence="10 11">
    <name type="scientific">Curtobacterium pusillum</name>
    <dbReference type="NCBI Taxonomy" id="69373"/>
    <lineage>
        <taxon>Bacteria</taxon>
        <taxon>Bacillati</taxon>
        <taxon>Actinomycetota</taxon>
        <taxon>Actinomycetes</taxon>
        <taxon>Micrococcales</taxon>
        <taxon>Microbacteriaceae</taxon>
        <taxon>Curtobacterium</taxon>
    </lineage>
</organism>
<proteinExistence type="inferred from homology"/>
<sequence length="345" mass="37021">MATTTPVVPSGAASEPPLATAPPDGLLGIGGPGDGDGARSRRLPRRRRPREVEQPERSVISDADRKRPAVRRTLLSVQVLILVGLVVSGLGPLLWLLKSSFSTSQDILRQPFAFFPSGVQWGNLWQAWTNARIGHYLGTTAVVAGGQLVISLVVTVSIAYVLSVLRPKWGPIVSGGILATLFVPGIVVLVPLYLTIVHLPVTGGSLMDNYLAVWLPGAANAFNILVVKRFFDGVPRDLFEAARIDGAGPYRVLWSVVLPLSRPIIGVVALLTVMSSWKDFLWPLLVLQDPELQPISVALPAVTKQSQLSVQMAALFLALIVPVILFLAFQRQFLRGVGMSGGVKG</sequence>
<name>A0AAW3T388_9MICO</name>
<feature type="transmembrane region" description="Helical" evidence="7">
    <location>
        <begin position="74"/>
        <end position="97"/>
    </location>
</feature>
<dbReference type="PANTHER" id="PTHR43744">
    <property type="entry name" value="ABC TRANSPORTER PERMEASE PROTEIN MG189-RELATED-RELATED"/>
    <property type="match status" value="1"/>
</dbReference>
<feature type="transmembrane region" description="Helical" evidence="7">
    <location>
        <begin position="211"/>
        <end position="231"/>
    </location>
</feature>
<evidence type="ECO:0000256" key="2">
    <source>
        <dbReference type="ARBA" id="ARBA00022448"/>
    </source>
</evidence>
<evidence type="ECO:0000256" key="7">
    <source>
        <dbReference type="RuleBase" id="RU363032"/>
    </source>
</evidence>
<protein>
    <submittedName>
        <fullName evidence="10">Multiple sugar transport system permease protein</fullName>
    </submittedName>
</protein>
<dbReference type="InterPro" id="IPR035906">
    <property type="entry name" value="MetI-like_sf"/>
</dbReference>
<dbReference type="Proteomes" id="UP000590225">
    <property type="component" value="Unassembled WGS sequence"/>
</dbReference>
<keyword evidence="4 7" id="KW-0812">Transmembrane</keyword>
<accession>A0AAW3T388</accession>
<comment type="subcellular location">
    <subcellularLocation>
        <location evidence="1 7">Cell membrane</location>
        <topology evidence="1 7">Multi-pass membrane protein</topology>
    </subcellularLocation>
</comment>
<feature type="domain" description="ABC transmembrane type-1" evidence="9">
    <location>
        <begin position="137"/>
        <end position="328"/>
    </location>
</feature>
<feature type="transmembrane region" description="Helical" evidence="7">
    <location>
        <begin position="177"/>
        <end position="199"/>
    </location>
</feature>
<evidence type="ECO:0000256" key="3">
    <source>
        <dbReference type="ARBA" id="ARBA00022475"/>
    </source>
</evidence>
<dbReference type="GO" id="GO:0005886">
    <property type="term" value="C:plasma membrane"/>
    <property type="evidence" value="ECO:0007669"/>
    <property type="project" value="UniProtKB-SubCell"/>
</dbReference>
<evidence type="ECO:0000313" key="10">
    <source>
        <dbReference type="EMBL" id="MBA8989473.1"/>
    </source>
</evidence>
<comment type="similarity">
    <text evidence="7">Belongs to the binding-protein-dependent transport system permease family.</text>
</comment>
<dbReference type="CDD" id="cd06261">
    <property type="entry name" value="TM_PBP2"/>
    <property type="match status" value="1"/>
</dbReference>
<reference evidence="10 11" key="1">
    <citation type="submission" date="2020-07" db="EMBL/GenBank/DDBJ databases">
        <title>Above-ground endophytic microbial communities from plants in different locations in the United States.</title>
        <authorList>
            <person name="Frank C."/>
        </authorList>
    </citation>
    <scope>NUCLEOTIDE SEQUENCE [LARGE SCALE GENOMIC DNA]</scope>
    <source>
        <strain evidence="10 11">WPL5_2</strain>
    </source>
</reference>
<evidence type="ECO:0000256" key="5">
    <source>
        <dbReference type="ARBA" id="ARBA00022989"/>
    </source>
</evidence>
<feature type="compositionally biased region" description="Basic residues" evidence="8">
    <location>
        <begin position="40"/>
        <end position="49"/>
    </location>
</feature>
<dbReference type="PROSITE" id="PS50928">
    <property type="entry name" value="ABC_TM1"/>
    <property type="match status" value="1"/>
</dbReference>
<keyword evidence="2 7" id="KW-0813">Transport</keyword>
<feature type="region of interest" description="Disordered" evidence="8">
    <location>
        <begin position="1"/>
        <end position="64"/>
    </location>
</feature>
<feature type="transmembrane region" description="Helical" evidence="7">
    <location>
        <begin position="144"/>
        <end position="165"/>
    </location>
</feature>
<dbReference type="GO" id="GO:0055085">
    <property type="term" value="P:transmembrane transport"/>
    <property type="evidence" value="ECO:0007669"/>
    <property type="project" value="InterPro"/>
</dbReference>
<keyword evidence="10" id="KW-0762">Sugar transport</keyword>
<dbReference type="Pfam" id="PF00528">
    <property type="entry name" value="BPD_transp_1"/>
    <property type="match status" value="1"/>
</dbReference>